<evidence type="ECO:0000256" key="5">
    <source>
        <dbReference type="ARBA" id="ARBA00022840"/>
    </source>
</evidence>
<comment type="caution">
    <text evidence="15">The sequence shown here is derived from an EMBL/GenBank/DDBJ whole genome shotgun (WGS) entry which is preliminary data.</text>
</comment>
<accession>A0AAD5JWV1</accession>
<evidence type="ECO:0000256" key="9">
    <source>
        <dbReference type="ARBA" id="ARBA00034808"/>
    </source>
</evidence>
<dbReference type="Gene3D" id="1.10.486.10">
    <property type="entry name" value="PCRA, domain 4"/>
    <property type="match status" value="2"/>
</dbReference>
<sequence>MDTPFMKKLNAAQLNAATCKSNSVQILAGPGSGKTRVLTSRVAWLVLSEHVRPQNIVVVTFTNKAAKEMRHRLESPELLGSMQSDKLCMGTFHSICARLLRQYHAHVQLKPNFTIADTDMSRHAIKKLKEELIGELSDYGRTKMKPEAYFNVISKARNAGMNVDQYIEKNYGEWDKKDICIMFKAYEDRMHADNLVDFDNLLLYTRVLLARFPSAANFVSHVLVDEFQDTNVVQYDIVKGLTRGGKALTIVGDPDQSIFGWRNADRGNFIKMQREFKGTQICNLEENYRSTKHILKSAFHVVSKDKKRIDKSLFTENAEGVPMSMLKMSDDTMEAQSVAEEIKRIVEYSGSLITYKDIAILVRMNYLSRAFESALNSLSIPYVVIGGVKFFERAEVKDILAYLRFCYNANDTEAFERIINRPRRGVGEVTMNKIEKLSRQPGATIISVLRDISTGKGKMIASIPLKTKQNLAGFVNLYDNVQELMQKKSYIYRILEYIIGDTNYKEFLQKEHPDKDGESRWDNVGELVTFAKQFNPPPDNLAKNSAAVTMSGIEILENEPPENESNVEDSLPDLPNYTEPTEEEPPLGDDERLNDGDHIVRFLELTTLSTNSKEEDEADLGKVTISTMHSAKGLEWPVVFTIACEAGIIPHQKAEDDMEECRLLYVAMTRPKCKFI</sequence>
<dbReference type="InterPro" id="IPR013986">
    <property type="entry name" value="DExx_box_DNA_helicase_dom_sf"/>
</dbReference>
<evidence type="ECO:0000256" key="8">
    <source>
        <dbReference type="ARBA" id="ARBA00034617"/>
    </source>
</evidence>
<reference evidence="15" key="1">
    <citation type="journal article" date="2022" name="IScience">
        <title>Evolution of zygomycete secretomes and the origins of terrestrial fungal ecologies.</title>
        <authorList>
            <person name="Chang Y."/>
            <person name="Wang Y."/>
            <person name="Mondo S."/>
            <person name="Ahrendt S."/>
            <person name="Andreopoulos W."/>
            <person name="Barry K."/>
            <person name="Beard J."/>
            <person name="Benny G.L."/>
            <person name="Blankenship S."/>
            <person name="Bonito G."/>
            <person name="Cuomo C."/>
            <person name="Desiro A."/>
            <person name="Gervers K.A."/>
            <person name="Hundley H."/>
            <person name="Kuo A."/>
            <person name="LaButti K."/>
            <person name="Lang B.F."/>
            <person name="Lipzen A."/>
            <person name="O'Donnell K."/>
            <person name="Pangilinan J."/>
            <person name="Reynolds N."/>
            <person name="Sandor L."/>
            <person name="Smith M.E."/>
            <person name="Tsang A."/>
            <person name="Grigoriev I.V."/>
            <person name="Stajich J.E."/>
            <person name="Spatafora J.W."/>
        </authorList>
    </citation>
    <scope>NUCLEOTIDE SEQUENCE</scope>
    <source>
        <strain evidence="15">RSA 2281</strain>
    </source>
</reference>
<comment type="catalytic activity">
    <reaction evidence="8">
        <text>Couples ATP hydrolysis with the unwinding of duplex DNA by translocating in the 3'-5' direction.</text>
        <dbReference type="EC" id="5.6.2.4"/>
    </reaction>
</comment>
<dbReference type="AlphaFoldDB" id="A0AAD5JWV1"/>
<evidence type="ECO:0000256" key="3">
    <source>
        <dbReference type="ARBA" id="ARBA00022801"/>
    </source>
</evidence>
<dbReference type="InterPro" id="IPR014016">
    <property type="entry name" value="UvrD-like_ATP-bd"/>
</dbReference>
<dbReference type="GO" id="GO:0043138">
    <property type="term" value="F:3'-5' DNA helicase activity"/>
    <property type="evidence" value="ECO:0007669"/>
    <property type="project" value="UniProtKB-EC"/>
</dbReference>
<feature type="binding site" evidence="11">
    <location>
        <begin position="28"/>
        <end position="35"/>
    </location>
    <ligand>
        <name>ATP</name>
        <dbReference type="ChEBI" id="CHEBI:30616"/>
    </ligand>
</feature>
<keyword evidence="4 11" id="KW-0347">Helicase</keyword>
<dbReference type="GO" id="GO:0005524">
    <property type="term" value="F:ATP binding"/>
    <property type="evidence" value="ECO:0007669"/>
    <property type="project" value="UniProtKB-UniRule"/>
</dbReference>
<evidence type="ECO:0000256" key="6">
    <source>
        <dbReference type="ARBA" id="ARBA00023125"/>
    </source>
</evidence>
<evidence type="ECO:0000259" key="14">
    <source>
        <dbReference type="PROSITE" id="PS51217"/>
    </source>
</evidence>
<dbReference type="GO" id="GO:0016787">
    <property type="term" value="F:hydrolase activity"/>
    <property type="evidence" value="ECO:0007669"/>
    <property type="project" value="UniProtKB-UniRule"/>
</dbReference>
<dbReference type="Gene3D" id="1.10.10.160">
    <property type="match status" value="1"/>
</dbReference>
<feature type="region of interest" description="Disordered" evidence="12">
    <location>
        <begin position="557"/>
        <end position="593"/>
    </location>
</feature>
<dbReference type="SUPFAM" id="SSF52540">
    <property type="entry name" value="P-loop containing nucleoside triphosphate hydrolases"/>
    <property type="match status" value="1"/>
</dbReference>
<evidence type="ECO:0000256" key="1">
    <source>
        <dbReference type="ARBA" id="ARBA00009922"/>
    </source>
</evidence>
<keyword evidence="16" id="KW-1185">Reference proteome</keyword>
<feature type="compositionally biased region" description="Acidic residues" evidence="12">
    <location>
        <begin position="557"/>
        <end position="571"/>
    </location>
</feature>
<dbReference type="Proteomes" id="UP001209540">
    <property type="component" value="Unassembled WGS sequence"/>
</dbReference>
<dbReference type="PANTHER" id="PTHR11070">
    <property type="entry name" value="UVRD / RECB / PCRA DNA HELICASE FAMILY MEMBER"/>
    <property type="match status" value="1"/>
</dbReference>
<dbReference type="EC" id="5.6.2.4" evidence="9"/>
<evidence type="ECO:0000313" key="16">
    <source>
        <dbReference type="Proteomes" id="UP001209540"/>
    </source>
</evidence>
<name>A0AAD5JWV1_9FUNG</name>
<dbReference type="Pfam" id="PF13361">
    <property type="entry name" value="UvrD_C"/>
    <property type="match status" value="1"/>
</dbReference>
<dbReference type="GO" id="GO:0005634">
    <property type="term" value="C:nucleus"/>
    <property type="evidence" value="ECO:0007669"/>
    <property type="project" value="TreeGrafter"/>
</dbReference>
<keyword evidence="7" id="KW-0413">Isomerase</keyword>
<evidence type="ECO:0000313" key="15">
    <source>
        <dbReference type="EMBL" id="KAI9258189.1"/>
    </source>
</evidence>
<dbReference type="InterPro" id="IPR000212">
    <property type="entry name" value="DNA_helicase_UvrD/REP"/>
</dbReference>
<keyword evidence="6" id="KW-0238">DNA-binding</keyword>
<keyword evidence="2 11" id="KW-0547">Nucleotide-binding</keyword>
<dbReference type="PROSITE" id="PS51217">
    <property type="entry name" value="UVRD_HELICASE_CTER"/>
    <property type="match status" value="1"/>
</dbReference>
<reference evidence="15" key="2">
    <citation type="submission" date="2023-02" db="EMBL/GenBank/DDBJ databases">
        <authorList>
            <consortium name="DOE Joint Genome Institute"/>
            <person name="Mondo S.J."/>
            <person name="Chang Y."/>
            <person name="Wang Y."/>
            <person name="Ahrendt S."/>
            <person name="Andreopoulos W."/>
            <person name="Barry K."/>
            <person name="Beard J."/>
            <person name="Benny G.L."/>
            <person name="Blankenship S."/>
            <person name="Bonito G."/>
            <person name="Cuomo C."/>
            <person name="Desiro A."/>
            <person name="Gervers K.A."/>
            <person name="Hundley H."/>
            <person name="Kuo A."/>
            <person name="LaButti K."/>
            <person name="Lang B.F."/>
            <person name="Lipzen A."/>
            <person name="O'Donnell K."/>
            <person name="Pangilinan J."/>
            <person name="Reynolds N."/>
            <person name="Sandor L."/>
            <person name="Smith M.W."/>
            <person name="Tsang A."/>
            <person name="Grigoriev I.V."/>
            <person name="Stajich J.E."/>
            <person name="Spatafora J.W."/>
        </authorList>
    </citation>
    <scope>NUCLEOTIDE SEQUENCE</scope>
    <source>
        <strain evidence="15">RSA 2281</strain>
    </source>
</reference>
<evidence type="ECO:0000256" key="11">
    <source>
        <dbReference type="PROSITE-ProRule" id="PRU00560"/>
    </source>
</evidence>
<dbReference type="PANTHER" id="PTHR11070:SF2">
    <property type="entry name" value="ATP-DEPENDENT DNA HELICASE SRS2"/>
    <property type="match status" value="1"/>
</dbReference>
<evidence type="ECO:0000256" key="2">
    <source>
        <dbReference type="ARBA" id="ARBA00022741"/>
    </source>
</evidence>
<dbReference type="GO" id="GO:0003677">
    <property type="term" value="F:DNA binding"/>
    <property type="evidence" value="ECO:0007669"/>
    <property type="project" value="UniProtKB-KW"/>
</dbReference>
<evidence type="ECO:0000256" key="10">
    <source>
        <dbReference type="ARBA" id="ARBA00048988"/>
    </source>
</evidence>
<organism evidence="15 16">
    <name type="scientific">Phascolomyces articulosus</name>
    <dbReference type="NCBI Taxonomy" id="60185"/>
    <lineage>
        <taxon>Eukaryota</taxon>
        <taxon>Fungi</taxon>
        <taxon>Fungi incertae sedis</taxon>
        <taxon>Mucoromycota</taxon>
        <taxon>Mucoromycotina</taxon>
        <taxon>Mucoromycetes</taxon>
        <taxon>Mucorales</taxon>
        <taxon>Lichtheimiaceae</taxon>
        <taxon>Phascolomyces</taxon>
    </lineage>
</organism>
<dbReference type="Pfam" id="PF00580">
    <property type="entry name" value="UvrD-helicase"/>
    <property type="match status" value="1"/>
</dbReference>
<protein>
    <recommendedName>
        <fullName evidence="9">DNA 3'-5' helicase</fullName>
        <ecNumber evidence="9">5.6.2.4</ecNumber>
    </recommendedName>
</protein>
<dbReference type="InterPro" id="IPR027417">
    <property type="entry name" value="P-loop_NTPase"/>
</dbReference>
<dbReference type="Gene3D" id="3.40.50.300">
    <property type="entry name" value="P-loop containing nucleotide triphosphate hydrolases"/>
    <property type="match status" value="3"/>
</dbReference>
<keyword evidence="5 11" id="KW-0067">ATP-binding</keyword>
<feature type="domain" description="UvrD-like helicase C-terminal" evidence="14">
    <location>
        <begin position="292"/>
        <end position="633"/>
    </location>
</feature>
<keyword evidence="3 11" id="KW-0378">Hydrolase</keyword>
<dbReference type="CDD" id="cd17932">
    <property type="entry name" value="DEXQc_UvrD"/>
    <property type="match status" value="1"/>
</dbReference>
<evidence type="ECO:0000259" key="13">
    <source>
        <dbReference type="PROSITE" id="PS51198"/>
    </source>
</evidence>
<dbReference type="GO" id="GO:0000725">
    <property type="term" value="P:recombinational repair"/>
    <property type="evidence" value="ECO:0007669"/>
    <property type="project" value="TreeGrafter"/>
</dbReference>
<proteinExistence type="inferred from homology"/>
<evidence type="ECO:0000256" key="12">
    <source>
        <dbReference type="SAM" id="MobiDB-lite"/>
    </source>
</evidence>
<comment type="similarity">
    <text evidence="1">Belongs to the helicase family. UvrD subfamily.</text>
</comment>
<dbReference type="PROSITE" id="PS51198">
    <property type="entry name" value="UVRD_HELICASE_ATP_BIND"/>
    <property type="match status" value="1"/>
</dbReference>
<evidence type="ECO:0000256" key="4">
    <source>
        <dbReference type="ARBA" id="ARBA00022806"/>
    </source>
</evidence>
<comment type="catalytic activity">
    <reaction evidence="10">
        <text>ATP + H2O = ADP + phosphate + H(+)</text>
        <dbReference type="Rhea" id="RHEA:13065"/>
        <dbReference type="ChEBI" id="CHEBI:15377"/>
        <dbReference type="ChEBI" id="CHEBI:15378"/>
        <dbReference type="ChEBI" id="CHEBI:30616"/>
        <dbReference type="ChEBI" id="CHEBI:43474"/>
        <dbReference type="ChEBI" id="CHEBI:456216"/>
        <dbReference type="EC" id="5.6.2.4"/>
    </reaction>
</comment>
<dbReference type="InterPro" id="IPR014017">
    <property type="entry name" value="DNA_helicase_UvrD-like_C"/>
</dbReference>
<dbReference type="EMBL" id="JAIXMP010000019">
    <property type="protein sequence ID" value="KAI9258189.1"/>
    <property type="molecule type" value="Genomic_DNA"/>
</dbReference>
<gene>
    <name evidence="15" type="ORF">BDA99DRAFT_515493</name>
</gene>
<evidence type="ECO:0000256" key="7">
    <source>
        <dbReference type="ARBA" id="ARBA00023235"/>
    </source>
</evidence>
<feature type="domain" description="UvrD-like helicase ATP-binding" evidence="13">
    <location>
        <begin position="7"/>
        <end position="291"/>
    </location>
</feature>